<dbReference type="AlphaFoldDB" id="A0AAV9FY25"/>
<gene>
    <name evidence="2" type="ORF">QBC34DRAFT_444161</name>
</gene>
<dbReference type="EMBL" id="MU866016">
    <property type="protein sequence ID" value="KAK4442444.1"/>
    <property type="molecule type" value="Genomic_DNA"/>
</dbReference>
<proteinExistence type="predicted"/>
<dbReference type="InterPro" id="IPR022137">
    <property type="entry name" value="Znf_prot_DUF3669"/>
</dbReference>
<keyword evidence="3" id="KW-1185">Reference proteome</keyword>
<reference evidence="2" key="1">
    <citation type="journal article" date="2023" name="Mol. Phylogenet. Evol.">
        <title>Genome-scale phylogeny and comparative genomics of the fungal order Sordariales.</title>
        <authorList>
            <person name="Hensen N."/>
            <person name="Bonometti L."/>
            <person name="Westerberg I."/>
            <person name="Brannstrom I.O."/>
            <person name="Guillou S."/>
            <person name="Cros-Aarteil S."/>
            <person name="Calhoun S."/>
            <person name="Haridas S."/>
            <person name="Kuo A."/>
            <person name="Mondo S."/>
            <person name="Pangilinan J."/>
            <person name="Riley R."/>
            <person name="LaButti K."/>
            <person name="Andreopoulos B."/>
            <person name="Lipzen A."/>
            <person name="Chen C."/>
            <person name="Yan M."/>
            <person name="Daum C."/>
            <person name="Ng V."/>
            <person name="Clum A."/>
            <person name="Steindorff A."/>
            <person name="Ohm R.A."/>
            <person name="Martin F."/>
            <person name="Silar P."/>
            <person name="Natvig D.O."/>
            <person name="Lalanne C."/>
            <person name="Gautier V."/>
            <person name="Ament-Velasquez S.L."/>
            <person name="Kruys A."/>
            <person name="Hutchinson M.I."/>
            <person name="Powell A.J."/>
            <person name="Barry K."/>
            <person name="Miller A.N."/>
            <person name="Grigoriev I.V."/>
            <person name="Debuchy R."/>
            <person name="Gladieux P."/>
            <person name="Hiltunen Thoren M."/>
            <person name="Johannesson H."/>
        </authorList>
    </citation>
    <scope>NUCLEOTIDE SEQUENCE</scope>
    <source>
        <strain evidence="2">PSN243</strain>
    </source>
</reference>
<dbReference type="PANTHER" id="PTHR40780:SF2">
    <property type="entry name" value="DUF3669 DOMAIN-CONTAINING PROTEIN"/>
    <property type="match status" value="1"/>
</dbReference>
<name>A0AAV9FY25_9PEZI</name>
<evidence type="ECO:0000313" key="3">
    <source>
        <dbReference type="Proteomes" id="UP001321760"/>
    </source>
</evidence>
<accession>A0AAV9FY25</accession>
<protein>
    <recommendedName>
        <fullName evidence="1">DUF3669 domain-containing protein</fullName>
    </recommendedName>
</protein>
<organism evidence="2 3">
    <name type="scientific">Podospora aff. communis PSN243</name>
    <dbReference type="NCBI Taxonomy" id="3040156"/>
    <lineage>
        <taxon>Eukaryota</taxon>
        <taxon>Fungi</taxon>
        <taxon>Dikarya</taxon>
        <taxon>Ascomycota</taxon>
        <taxon>Pezizomycotina</taxon>
        <taxon>Sordariomycetes</taxon>
        <taxon>Sordariomycetidae</taxon>
        <taxon>Sordariales</taxon>
        <taxon>Podosporaceae</taxon>
        <taxon>Podospora</taxon>
    </lineage>
</organism>
<sequence>MDSESSTDATSAREILHHLLSLRNPESPVLPAHKNDIPPWNPTAFRKIGFGQCGLVFTVPNQLNRVIKVARPFFNSALETDHAAHARLAAIIANRPPSPNPLRVTLPPVYAFHTPTSPFWTPQTKSCFPPAVASTGFPLPSAGLITGYIPPLPLAAREAIIALYCPEEKQEAVRKEEANADCLVRVYLGRKRKGDAPRPANFGLRNYNLCLDQMVELALPVGGYAVAMGEALAEMHFGAGMDAFDVEFVFGGRGGGLGLGDGDGGRDGGVREEGGLNGAEMWVLDFNLCSVWEWEVVVREGLEGEMVEQMVHAFFGNDPYYPRPKEEGIEGEMWRVFGEGYKRRAEELIGAMGLKCEKVPGMFLRGCEKRQEELPEGVDKVSTDPV</sequence>
<feature type="domain" description="DUF3669" evidence="1">
    <location>
        <begin position="281"/>
        <end position="350"/>
    </location>
</feature>
<reference evidence="2" key="2">
    <citation type="submission" date="2023-05" db="EMBL/GenBank/DDBJ databases">
        <authorList>
            <consortium name="Lawrence Berkeley National Laboratory"/>
            <person name="Steindorff A."/>
            <person name="Hensen N."/>
            <person name="Bonometti L."/>
            <person name="Westerberg I."/>
            <person name="Brannstrom I.O."/>
            <person name="Guillou S."/>
            <person name="Cros-Aarteil S."/>
            <person name="Calhoun S."/>
            <person name="Haridas S."/>
            <person name="Kuo A."/>
            <person name="Mondo S."/>
            <person name="Pangilinan J."/>
            <person name="Riley R."/>
            <person name="Labutti K."/>
            <person name="Andreopoulos B."/>
            <person name="Lipzen A."/>
            <person name="Chen C."/>
            <person name="Yanf M."/>
            <person name="Daum C."/>
            <person name="Ng V."/>
            <person name="Clum A."/>
            <person name="Ohm R."/>
            <person name="Martin F."/>
            <person name="Silar P."/>
            <person name="Natvig D."/>
            <person name="Lalanne C."/>
            <person name="Gautier V."/>
            <person name="Ament-Velasquez S.L."/>
            <person name="Kruys A."/>
            <person name="Hutchinson M.I."/>
            <person name="Powell A.J."/>
            <person name="Barry K."/>
            <person name="Miller A.N."/>
            <person name="Grigoriev I.V."/>
            <person name="Debuchy R."/>
            <person name="Gladieux P."/>
            <person name="Thoren M.H."/>
            <person name="Johannesson H."/>
        </authorList>
    </citation>
    <scope>NUCLEOTIDE SEQUENCE</scope>
    <source>
        <strain evidence="2">PSN243</strain>
    </source>
</reference>
<evidence type="ECO:0000313" key="2">
    <source>
        <dbReference type="EMBL" id="KAK4442444.1"/>
    </source>
</evidence>
<dbReference type="Proteomes" id="UP001321760">
    <property type="component" value="Unassembled WGS sequence"/>
</dbReference>
<comment type="caution">
    <text evidence="2">The sequence shown here is derived from an EMBL/GenBank/DDBJ whole genome shotgun (WGS) entry which is preliminary data.</text>
</comment>
<dbReference type="PANTHER" id="PTHR40780">
    <property type="entry name" value="DUF3669 DOMAIN-CONTAINING PROTEIN"/>
    <property type="match status" value="1"/>
</dbReference>
<dbReference type="Pfam" id="PF12417">
    <property type="entry name" value="DUF3669"/>
    <property type="match status" value="1"/>
</dbReference>
<evidence type="ECO:0000259" key="1">
    <source>
        <dbReference type="Pfam" id="PF12417"/>
    </source>
</evidence>